<organism evidence="1 2">
    <name type="scientific">Populus alba</name>
    <name type="common">White poplar</name>
    <dbReference type="NCBI Taxonomy" id="43335"/>
    <lineage>
        <taxon>Eukaryota</taxon>
        <taxon>Viridiplantae</taxon>
        <taxon>Streptophyta</taxon>
        <taxon>Embryophyta</taxon>
        <taxon>Tracheophyta</taxon>
        <taxon>Spermatophyta</taxon>
        <taxon>Magnoliopsida</taxon>
        <taxon>eudicotyledons</taxon>
        <taxon>Gunneridae</taxon>
        <taxon>Pentapetalae</taxon>
        <taxon>rosids</taxon>
        <taxon>fabids</taxon>
        <taxon>Malpighiales</taxon>
        <taxon>Salicaceae</taxon>
        <taxon>Saliceae</taxon>
        <taxon>Populus</taxon>
    </lineage>
</organism>
<sequence>MAVWKMWKLRNERVFNQTRHFGDGSQEILGFAHVEVVGSDNFTSNNGLKNEILISLAKPKGGWVRVNCKRSKSCPGLACAGDLIRDGNGRWLHKMDLAVLINAIKASSSSLVVNRFLKSLIKDMEVPVSHNYRDRNRSADWLANAGLSTCIEMRIFYLRNKNNNTQFY</sequence>
<dbReference type="Proteomes" id="UP000309997">
    <property type="component" value="Unassembled WGS sequence"/>
</dbReference>
<comment type="caution">
    <text evidence="1">The sequence shown here is derived from an EMBL/GenBank/DDBJ whole genome shotgun (WGS) entry which is preliminary data.</text>
</comment>
<keyword evidence="2" id="KW-1185">Reference proteome</keyword>
<reference evidence="1 2" key="1">
    <citation type="journal article" date="2024" name="Plant Biotechnol. J.">
        <title>Genome and CRISPR/Cas9 system of a widespread forest tree (Populus alba) in the world.</title>
        <authorList>
            <person name="Liu Y.J."/>
            <person name="Jiang P.F."/>
            <person name="Han X.M."/>
            <person name="Li X.Y."/>
            <person name="Wang H.M."/>
            <person name="Wang Y.J."/>
            <person name="Wang X.X."/>
            <person name="Zeng Q.Y."/>
        </authorList>
    </citation>
    <scope>NUCLEOTIDE SEQUENCE [LARGE SCALE GENOMIC DNA]</scope>
    <source>
        <strain evidence="2">cv. PAL-ZL1</strain>
    </source>
</reference>
<dbReference type="EMBL" id="RCHU02000008">
    <property type="protein sequence ID" value="KAL3581610.1"/>
    <property type="molecule type" value="Genomic_DNA"/>
</dbReference>
<name>A0ACC4BT98_POPAL</name>
<accession>A0ACC4BT98</accession>
<protein>
    <submittedName>
        <fullName evidence="1">Uncharacterized protein</fullName>
    </submittedName>
</protein>
<gene>
    <name evidence="1" type="ORF">D5086_015942</name>
</gene>
<evidence type="ECO:0000313" key="2">
    <source>
        <dbReference type="Proteomes" id="UP000309997"/>
    </source>
</evidence>
<evidence type="ECO:0000313" key="1">
    <source>
        <dbReference type="EMBL" id="KAL3581610.1"/>
    </source>
</evidence>
<proteinExistence type="predicted"/>